<evidence type="ECO:0000259" key="1">
    <source>
        <dbReference type="Pfam" id="PF08937"/>
    </source>
</evidence>
<dbReference type="EMBL" id="CP000302">
    <property type="protein sequence ID" value="ABE56856.1"/>
    <property type="molecule type" value="Genomic_DNA"/>
</dbReference>
<keyword evidence="3" id="KW-1185">Reference proteome</keyword>
<reference evidence="2 3" key="1">
    <citation type="submission" date="2006-03" db="EMBL/GenBank/DDBJ databases">
        <title>Complete sequence of Shewanella denitrificans OS217.</title>
        <authorList>
            <consortium name="US DOE Joint Genome Institute"/>
            <person name="Copeland A."/>
            <person name="Lucas S."/>
            <person name="Lapidus A."/>
            <person name="Barry K."/>
            <person name="Detter J.C."/>
            <person name="Glavina del Rio T."/>
            <person name="Hammon N."/>
            <person name="Israni S."/>
            <person name="Dalin E."/>
            <person name="Tice H."/>
            <person name="Pitluck S."/>
            <person name="Brettin T."/>
            <person name="Bruce D."/>
            <person name="Han C."/>
            <person name="Tapia R."/>
            <person name="Gilna P."/>
            <person name="Kiss H."/>
            <person name="Schmutz J."/>
            <person name="Larimer F."/>
            <person name="Land M."/>
            <person name="Hauser L."/>
            <person name="Kyrpides N."/>
            <person name="Lykidis A."/>
            <person name="Richardson P."/>
        </authorList>
    </citation>
    <scope>NUCLEOTIDE SEQUENCE [LARGE SCALE GENOMIC DNA]</scope>
    <source>
        <strain evidence="3">OS217 / ATCC BAA-1090 / DSM 15013</strain>
    </source>
</reference>
<evidence type="ECO:0000313" key="3">
    <source>
        <dbReference type="Proteomes" id="UP000001982"/>
    </source>
</evidence>
<dbReference type="SMR" id="Q12I70"/>
<dbReference type="Gene3D" id="3.40.50.10140">
    <property type="entry name" value="Toll/interleukin-1 receptor homology (TIR) domain"/>
    <property type="match status" value="1"/>
</dbReference>
<sequence>MAKEEALAEAQLDSNRKKIQYRNNNISTQFVTPKYISLLIEKYWHEKNKFRRLLIVIECSKYKNESTIFFFRQVMSGEKDWFIRNYCLRILQRFDEVVYLPPKGKGAQEKYNTLVKHFGCDYKEDIGRTPEDIVKELYENDYIEHAKYFDAFISHAVSNADMVDEFVFKLNSLGLVAFVDWKSDRQDLNRSKLSHYTPTILELRMRQSKNLILIRTKESDLSSWVTWEINYFSKLGKKIAVLNLDNEHGKPHELIDTYPTVRIIDGNILVFNKSKQHKLVDWINES</sequence>
<dbReference type="DNASU" id="4020138"/>
<gene>
    <name evidence="2" type="ordered locus">Sden_3581</name>
</gene>
<dbReference type="STRING" id="318161.Sden_3581"/>
<dbReference type="InterPro" id="IPR015032">
    <property type="entry name" value="ThsB__TIR-like_domain"/>
</dbReference>
<accession>Q12I70</accession>
<proteinExistence type="predicted"/>
<dbReference type="AlphaFoldDB" id="Q12I70"/>
<name>Q12I70_SHEDO</name>
<dbReference type="Proteomes" id="UP000001982">
    <property type="component" value="Chromosome"/>
</dbReference>
<evidence type="ECO:0000313" key="2">
    <source>
        <dbReference type="EMBL" id="ABE56856.1"/>
    </source>
</evidence>
<dbReference type="eggNOG" id="ENOG50300GH">
    <property type="taxonomic scope" value="Bacteria"/>
</dbReference>
<protein>
    <recommendedName>
        <fullName evidence="1">Thoeris protein ThsB TIR-like domain-containing protein</fullName>
    </recommendedName>
</protein>
<dbReference type="Pfam" id="PF08937">
    <property type="entry name" value="ThsB_TIR"/>
    <property type="match status" value="1"/>
</dbReference>
<dbReference type="KEGG" id="sdn:Sden_3581"/>
<dbReference type="SUPFAM" id="SSF52200">
    <property type="entry name" value="Toll/Interleukin receptor TIR domain"/>
    <property type="match status" value="1"/>
</dbReference>
<organism evidence="2 3">
    <name type="scientific">Shewanella denitrificans (strain OS217 / ATCC BAA-1090 / DSM 15013)</name>
    <dbReference type="NCBI Taxonomy" id="318161"/>
    <lineage>
        <taxon>Bacteria</taxon>
        <taxon>Pseudomonadati</taxon>
        <taxon>Pseudomonadota</taxon>
        <taxon>Gammaproteobacteria</taxon>
        <taxon>Alteromonadales</taxon>
        <taxon>Shewanellaceae</taxon>
        <taxon>Shewanella</taxon>
    </lineage>
</organism>
<feature type="domain" description="Thoeris protein ThsB TIR-like" evidence="1">
    <location>
        <begin position="152"/>
        <end position="246"/>
    </location>
</feature>
<dbReference type="InterPro" id="IPR035897">
    <property type="entry name" value="Toll_tir_struct_dom_sf"/>
</dbReference>
<dbReference type="HOGENOM" id="CLU_059381_1_0_6"/>